<feature type="region of interest" description="Disordered" evidence="1">
    <location>
        <begin position="103"/>
        <end position="129"/>
    </location>
</feature>
<evidence type="ECO:0000256" key="1">
    <source>
        <dbReference type="SAM" id="MobiDB-lite"/>
    </source>
</evidence>
<dbReference type="EMBL" id="UFYA01000001">
    <property type="protein sequence ID" value="STD07988.1"/>
    <property type="molecule type" value="Genomic_DNA"/>
</dbReference>
<name>A0AA46BMQ6_9MICO</name>
<evidence type="ECO:0000256" key="2">
    <source>
        <dbReference type="SAM" id="Phobius"/>
    </source>
</evidence>
<evidence type="ECO:0000313" key="4">
    <source>
        <dbReference type="Proteomes" id="UP000254118"/>
    </source>
</evidence>
<reference evidence="3 4" key="1">
    <citation type="submission" date="2018-06" db="EMBL/GenBank/DDBJ databases">
        <authorList>
            <consortium name="Pathogen Informatics"/>
            <person name="Doyle S."/>
        </authorList>
    </citation>
    <scope>NUCLEOTIDE SEQUENCE [LARGE SCALE GENOMIC DNA]</scope>
    <source>
        <strain evidence="3 4">NCTC7915</strain>
    </source>
</reference>
<sequence length="129" mass="13266">MVFAGELEGVDGVAFDAQNQDGSVFSLGCVFFEGNPGPDDFAGVWATIAVGGVGDVLWCAAVGGGCAVAGWGCGVGGASAGVGTVVVCCVFFSGVVFSVRRWSSSPANRRRKRSSSRPRRWKLNDTPEA</sequence>
<protein>
    <submittedName>
        <fullName evidence="3">Uncharacterized protein</fullName>
    </submittedName>
</protein>
<gene>
    <name evidence="3" type="ORF">NCTC7915_00892</name>
</gene>
<proteinExistence type="predicted"/>
<dbReference type="Proteomes" id="UP000254118">
    <property type="component" value="Unassembled WGS sequence"/>
</dbReference>
<comment type="caution">
    <text evidence="3">The sequence shown here is derived from an EMBL/GenBank/DDBJ whole genome shotgun (WGS) entry which is preliminary data.</text>
</comment>
<keyword evidence="2" id="KW-0472">Membrane</keyword>
<dbReference type="AlphaFoldDB" id="A0AA46BMQ6"/>
<keyword evidence="2" id="KW-1133">Transmembrane helix</keyword>
<feature type="transmembrane region" description="Helical" evidence="2">
    <location>
        <begin position="80"/>
        <end position="103"/>
    </location>
</feature>
<evidence type="ECO:0000313" key="3">
    <source>
        <dbReference type="EMBL" id="STD07988.1"/>
    </source>
</evidence>
<keyword evidence="2" id="KW-0812">Transmembrane</keyword>
<organism evidence="3 4">
    <name type="scientific">Dermatophilus congolensis</name>
    <dbReference type="NCBI Taxonomy" id="1863"/>
    <lineage>
        <taxon>Bacteria</taxon>
        <taxon>Bacillati</taxon>
        <taxon>Actinomycetota</taxon>
        <taxon>Actinomycetes</taxon>
        <taxon>Micrococcales</taxon>
        <taxon>Dermatophilaceae</taxon>
        <taxon>Dermatophilus</taxon>
    </lineage>
</organism>
<feature type="compositionally biased region" description="Basic residues" evidence="1">
    <location>
        <begin position="108"/>
        <end position="121"/>
    </location>
</feature>
<accession>A0AA46BMQ6</accession>